<dbReference type="SUPFAM" id="SSF51126">
    <property type="entry name" value="Pectin lyase-like"/>
    <property type="match status" value="2"/>
</dbReference>
<evidence type="ECO:0000313" key="7">
    <source>
        <dbReference type="Proteomes" id="UP000050640"/>
    </source>
</evidence>
<name>A0A158Q7F1_9BILA</name>
<dbReference type="GO" id="GO:0016020">
    <property type="term" value="C:membrane"/>
    <property type="evidence" value="ECO:0007669"/>
    <property type="project" value="InterPro"/>
</dbReference>
<feature type="domain" description="SRCR" evidence="6">
    <location>
        <begin position="1644"/>
        <end position="1754"/>
    </location>
</feature>
<feature type="disulfide bond" evidence="5">
    <location>
        <begin position="87"/>
        <end position="97"/>
    </location>
</feature>
<keyword evidence="4" id="KW-0325">Glycoprotein</keyword>
<keyword evidence="3 5" id="KW-1015">Disulfide bond</keyword>
<protein>
    <submittedName>
        <fullName evidence="8">SRCR domain-containing protein</fullName>
    </submittedName>
</protein>
<evidence type="ECO:0000313" key="8">
    <source>
        <dbReference type="WBParaSite" id="EEL_0000444101-mRNA-1"/>
    </source>
</evidence>
<evidence type="ECO:0000256" key="1">
    <source>
        <dbReference type="ARBA" id="ARBA00022729"/>
    </source>
</evidence>
<evidence type="ECO:0000256" key="2">
    <source>
        <dbReference type="ARBA" id="ARBA00022737"/>
    </source>
</evidence>
<reference evidence="8" key="1">
    <citation type="submission" date="2016-04" db="UniProtKB">
        <authorList>
            <consortium name="WormBaseParasite"/>
        </authorList>
    </citation>
    <scope>IDENTIFICATION</scope>
</reference>
<dbReference type="WBParaSite" id="EEL_0000444101-mRNA-1">
    <property type="protein sequence ID" value="EEL_0000444101-mRNA-1"/>
    <property type="gene ID" value="EEL_0000444101"/>
</dbReference>
<organism evidence="7 8">
    <name type="scientific">Elaeophora elaphi</name>
    <dbReference type="NCBI Taxonomy" id="1147741"/>
    <lineage>
        <taxon>Eukaryota</taxon>
        <taxon>Metazoa</taxon>
        <taxon>Ecdysozoa</taxon>
        <taxon>Nematoda</taxon>
        <taxon>Chromadorea</taxon>
        <taxon>Rhabditida</taxon>
        <taxon>Spirurina</taxon>
        <taxon>Spiruromorpha</taxon>
        <taxon>Filarioidea</taxon>
        <taxon>Onchocercidae</taxon>
        <taxon>Elaeophora</taxon>
    </lineage>
</organism>
<dbReference type="Gene3D" id="3.10.250.10">
    <property type="entry name" value="SRCR-like domain"/>
    <property type="match status" value="3"/>
</dbReference>
<dbReference type="Pfam" id="PF00530">
    <property type="entry name" value="SRCR"/>
    <property type="match status" value="3"/>
</dbReference>
<dbReference type="InterPro" id="IPR039448">
    <property type="entry name" value="Beta_helix"/>
</dbReference>
<evidence type="ECO:0000256" key="4">
    <source>
        <dbReference type="ARBA" id="ARBA00023180"/>
    </source>
</evidence>
<evidence type="ECO:0000256" key="5">
    <source>
        <dbReference type="PROSITE-ProRule" id="PRU00196"/>
    </source>
</evidence>
<dbReference type="InterPro" id="IPR006626">
    <property type="entry name" value="PbH1"/>
</dbReference>
<accession>A0A158Q7F1</accession>
<evidence type="ECO:0000259" key="6">
    <source>
        <dbReference type="PROSITE" id="PS50287"/>
    </source>
</evidence>
<dbReference type="InterPro" id="IPR053243">
    <property type="entry name" value="SJ_maturation_regulator"/>
</dbReference>
<dbReference type="STRING" id="1147741.A0A158Q7F1"/>
<feature type="domain" description="SRCR" evidence="6">
    <location>
        <begin position="17"/>
        <end position="124"/>
    </location>
</feature>
<dbReference type="Proteomes" id="UP000050640">
    <property type="component" value="Unplaced"/>
</dbReference>
<keyword evidence="1" id="KW-0732">Signal</keyword>
<dbReference type="InterPro" id="IPR012334">
    <property type="entry name" value="Pectin_lyas_fold"/>
</dbReference>
<dbReference type="PROSITE" id="PS50287">
    <property type="entry name" value="SRCR_2"/>
    <property type="match status" value="3"/>
</dbReference>
<dbReference type="InterPro" id="IPR011050">
    <property type="entry name" value="Pectin_lyase_fold/virulence"/>
</dbReference>
<dbReference type="GO" id="GO:0045217">
    <property type="term" value="P:cell-cell junction maintenance"/>
    <property type="evidence" value="ECO:0007669"/>
    <property type="project" value="TreeGrafter"/>
</dbReference>
<feature type="domain" description="SRCR" evidence="6">
    <location>
        <begin position="890"/>
        <end position="998"/>
    </location>
</feature>
<proteinExistence type="predicted"/>
<feature type="disulfide bond" evidence="5">
    <location>
        <begin position="1719"/>
        <end position="1729"/>
    </location>
</feature>
<evidence type="ECO:0000256" key="3">
    <source>
        <dbReference type="ARBA" id="ARBA00023157"/>
    </source>
</evidence>
<comment type="caution">
    <text evidence="5">Lacks conserved residue(s) required for the propagation of feature annotation.</text>
</comment>
<sequence>MLPYQEVNSYDPEMPQFRLIDGPSVRQGRLQIKFENRWRSVCTKLTNWTSIDISTACRSMGFSDGAFWKWYRRNNDTYPFVMPSPKCQPNASSLWNCEGFNDPQMIPLSENLCQGEDDIGIHCWGVPVFLGCHRHWKGLQILSSPLQYVNSDPDMVALHQESISRLEFIDLFYAGYDGSTKNTTAAIWIEGIPPIMNGLRIERSAENAIELVRSTGPVVIANSTIRNNRGHGIAIMNTTDGRVFINMTTISGNYGDGIHYREGYDESWYLAMSGNKKPRLDMCTEHKIPHTFFFPHLIQAKLTNGTIVDSNNASPCWMTVSLPTRLPYTYSIQFMAVGNENDENLDSETRLIICGVNENNDGCDGERYRIPILNRILPQTISFRSTGQPIYLSLEHITSGLSGRVAGDINLIFRIHASATDKAFYGLNVTHTLIANNTGNGIWAQDIRERTTLTNVTIMENEGQAGFLVRDGAADIWINASRINDNWGDGINVSYAGGSITINGTIISRNRWRGCAFHQNTSSPYLPLHQEIIIKGRPSNNIFYLRTQIVDNAWGGILIGNFCIPSRKNIQPKVLISWTELIGNRYHPSVEIFACQKVGMANTIVDFTGNRIEAGLGVGFRMEPAVNTIAIISSNQFIANNNTALIIRNARYPQLYNLPAQFNIGQSIVSIGMVEGSQIQNLTFNQQNEVRENRVINPFPYLNPRSTPYAALVVSSSNVVINRNCFKNPQATYEIGSELTEHAKWIDARENNWGYPRPELFMHRIFDQFNRYTLAVIEVNPFAAVCNQRRPHITTVQQYYRSFRKDSEPYILGGTIWENQDLGKGLYTVIDDLNIVPGARLTLSPDTVLQFNNGLGMLVQGELVRAELHSSDEMVKFTKTPFVLPHPSNIRLVDENNSFDTLAGRLEVYVNNQWGTICRRSWTKELALLACNQLGLVMDPEYVENWQIFPPPGELPIVMDNIRCEENEYDITKCRHDGTDHNIIASCTSTRVVGLDNFWNGIDIIYNDLTRKPAIRMSRFENNRRHGMKIRSQGITVQKKITVHESHLNQRKFLIARVTSYCPLALLDPCIHEMSLFASGHEYGLNSRLAVQVINRVNEESDEDILLIDNIGKKNWSVRNDLIHFPILSVSNTLQLKYTRTYGKPSVIILVLFLDAQEYLNRFVHVYQSEIINNQYAISSVHYSNWTINNDNLLNRWANEKLWFQKVNFMNNMEAIIWIHSPQHLTFNNTPIAKIGYHIDNCSVTNNTGSIIESHHDLYNSANIFEWFFWSNTFSNNANSTILIHLPDTMTENRLENNTNFAIFINGYFAFVNISSNNFTNNNAPNEIGLITFNGMEKDLVFERNRLIYNRGCWMLKMDIRSHSLRDAVTAATIQYNYFVRNGFLSDTEEYVDMWPRSFTIGIFGSQLANVHFNRLRNILFDFELISGAKSANIMDAMNVTYNWWGFANEAAIHQRIFDFDDWNIFTLAMFSPFYVTEENFISFWWKPQNGQLAKEKRSEPSIHNLNGRIYESKNLTFNHERWHEFPFHYKPSEPYRIIKDLTIMPGATLTIEKGVEVHVWPNVRILVLGNLKAEGTYWEPIRFKPINVTEYAEENNGIHCSIQSNNLCRHQRKRQAKRNGQDGITQYFSSLNRHNPYYQQFMIRLNGTKPKVGFLEFYNATTKEWIPSCDREFTVRNAQVVCRELGYDSGNVYEWLTPRWNYNPKIIIRKSYVVPRQCIGMELKLEQCPIRMSNNLSMWQCIDNEHFNYIHCGEEAILNSNYIGNWGGITITHGNVDYEQSNTTTEQSILRNVEIVGGGLAHNETVDVAAVLSIGRNPTFDHVNITNSSMHGLQVHSKT</sequence>
<dbReference type="SMART" id="SM00710">
    <property type="entry name" value="PbH1"/>
    <property type="match status" value="14"/>
</dbReference>
<dbReference type="PANTHER" id="PTHR47653">
    <property type="entry name" value="PROTEIN BARK BEETLE"/>
    <property type="match status" value="1"/>
</dbReference>
<dbReference type="Gene3D" id="2.160.20.10">
    <property type="entry name" value="Single-stranded right-handed beta-helix, Pectin lyase-like"/>
    <property type="match status" value="2"/>
</dbReference>
<keyword evidence="2" id="KW-0677">Repeat</keyword>
<dbReference type="Pfam" id="PF13229">
    <property type="entry name" value="Beta_helix"/>
    <property type="match status" value="2"/>
</dbReference>
<feature type="disulfide bond" evidence="5">
    <location>
        <begin position="964"/>
        <end position="974"/>
    </location>
</feature>
<keyword evidence="7" id="KW-1185">Reference proteome</keyword>
<dbReference type="SMART" id="SM00202">
    <property type="entry name" value="SR"/>
    <property type="match status" value="3"/>
</dbReference>
<dbReference type="SUPFAM" id="SSF56487">
    <property type="entry name" value="SRCR-like"/>
    <property type="match status" value="3"/>
</dbReference>
<dbReference type="InterPro" id="IPR036772">
    <property type="entry name" value="SRCR-like_dom_sf"/>
</dbReference>
<dbReference type="InterPro" id="IPR001190">
    <property type="entry name" value="SRCR"/>
</dbReference>
<dbReference type="PANTHER" id="PTHR47653:SF1">
    <property type="entry name" value="DELETED IN MALIGNANT BRAIN TUMORS 1 PROTEIN"/>
    <property type="match status" value="1"/>
</dbReference>